<evidence type="ECO:0000256" key="5">
    <source>
        <dbReference type="ARBA" id="ARBA00022692"/>
    </source>
</evidence>
<name>A0A5E7IIM8_PSEFL</name>
<organism evidence="10 11">
    <name type="scientific">Pseudomonas fluorescens</name>
    <dbReference type="NCBI Taxonomy" id="294"/>
    <lineage>
        <taxon>Bacteria</taxon>
        <taxon>Pseudomonadati</taxon>
        <taxon>Pseudomonadota</taxon>
        <taxon>Gammaproteobacteria</taxon>
        <taxon>Pseudomonadales</taxon>
        <taxon>Pseudomonadaceae</taxon>
        <taxon>Pseudomonas</taxon>
    </lineage>
</organism>
<keyword evidence="3 9" id="KW-0813">Transport</keyword>
<evidence type="ECO:0000256" key="4">
    <source>
        <dbReference type="ARBA" id="ARBA00022475"/>
    </source>
</evidence>
<dbReference type="Gene3D" id="1.10.3720.10">
    <property type="entry name" value="MetI-like"/>
    <property type="match status" value="1"/>
</dbReference>
<dbReference type="InterPro" id="IPR043429">
    <property type="entry name" value="ArtM/GltK/GlnP/TcyL/YhdX-like"/>
</dbReference>
<dbReference type="InterPro" id="IPR000515">
    <property type="entry name" value="MetI-like"/>
</dbReference>
<evidence type="ECO:0000256" key="7">
    <source>
        <dbReference type="ARBA" id="ARBA00022989"/>
    </source>
</evidence>
<dbReference type="InterPro" id="IPR010065">
    <property type="entry name" value="AA_ABC_transptr_permease_3TM"/>
</dbReference>
<dbReference type="GO" id="GO:0006865">
    <property type="term" value="P:amino acid transport"/>
    <property type="evidence" value="ECO:0007669"/>
    <property type="project" value="UniProtKB-KW"/>
</dbReference>
<dbReference type="Proteomes" id="UP000385207">
    <property type="component" value="Unassembled WGS sequence"/>
</dbReference>
<dbReference type="PROSITE" id="PS50928">
    <property type="entry name" value="ABC_TM1"/>
    <property type="match status" value="1"/>
</dbReference>
<feature type="transmembrane region" description="Helical" evidence="9">
    <location>
        <begin position="34"/>
        <end position="52"/>
    </location>
</feature>
<keyword evidence="5 9" id="KW-0812">Transmembrane</keyword>
<evidence type="ECO:0000256" key="9">
    <source>
        <dbReference type="RuleBase" id="RU363032"/>
    </source>
</evidence>
<dbReference type="AlphaFoldDB" id="A0A5E7IIM8"/>
<protein>
    <submittedName>
        <fullName evidence="10">Inner membrane amino-acid ABC transporter permease protein YhdY</fullName>
    </submittedName>
</protein>
<accession>A0A5E7IIM8</accession>
<dbReference type="InterPro" id="IPR035906">
    <property type="entry name" value="MetI-like_sf"/>
</dbReference>
<keyword evidence="6" id="KW-0029">Amino-acid transport</keyword>
<comment type="similarity">
    <text evidence="2">Belongs to the binding-protein-dependent transport system permease family. HisMQ subfamily.</text>
</comment>
<feature type="transmembrane region" description="Helical" evidence="9">
    <location>
        <begin position="96"/>
        <end position="117"/>
    </location>
</feature>
<dbReference type="SUPFAM" id="SSF161098">
    <property type="entry name" value="MetI-like"/>
    <property type="match status" value="1"/>
</dbReference>
<evidence type="ECO:0000256" key="2">
    <source>
        <dbReference type="ARBA" id="ARBA00010072"/>
    </source>
</evidence>
<dbReference type="RefSeq" id="WP_150746341.1">
    <property type="nucleotide sequence ID" value="NZ_CABVHE010000029.1"/>
</dbReference>
<evidence type="ECO:0000256" key="6">
    <source>
        <dbReference type="ARBA" id="ARBA00022970"/>
    </source>
</evidence>
<sequence>MPGDLNNGAQVSIPAPLTLIQRLKGLGAGMPSRIVLGALFLWGVVLVGPGIFKWLLLDATFSGDAALCHQNGGACWAFIGTKLNLILFGAYPPESLWRPITFVALIAAVALWCLFRVRHHTVSIVLWVLAALIGYLLMSGGVFGLESVDRARWGGLPITLLISIAGLVCAFPLGVLLALGCRSQMPLVSVPCRLYVDLIRSVPAITIVFMTFAIIPLILPDELIFDKLFRAGIGLSLFTAAYFSEALRGALQALSVGQRQASASLGFGYWGSHAYVILPQVIAHSLQPIANIAIAFVKNSSLLMIIGLFDLLGSARSSLYDENWQGFYKELYLFVGVIYFVICMYIQHYVASIERERRARLYQ</sequence>
<feature type="transmembrane region" description="Helical" evidence="9">
    <location>
        <begin position="231"/>
        <end position="251"/>
    </location>
</feature>
<dbReference type="PANTHER" id="PTHR30614:SF41">
    <property type="entry name" value="INNER MEMBRANE AMINO-ACID ABC TRANSPORTER PERMEASE PROTEIN YHDY"/>
    <property type="match status" value="1"/>
</dbReference>
<dbReference type="OrthoDB" id="9771188at2"/>
<feature type="transmembrane region" description="Helical" evidence="9">
    <location>
        <begin position="331"/>
        <end position="351"/>
    </location>
</feature>
<keyword evidence="7 9" id="KW-1133">Transmembrane helix</keyword>
<evidence type="ECO:0000313" key="11">
    <source>
        <dbReference type="Proteomes" id="UP000385207"/>
    </source>
</evidence>
<evidence type="ECO:0000313" key="10">
    <source>
        <dbReference type="EMBL" id="VVO75532.1"/>
    </source>
</evidence>
<dbReference type="PANTHER" id="PTHR30614">
    <property type="entry name" value="MEMBRANE COMPONENT OF AMINO ACID ABC TRANSPORTER"/>
    <property type="match status" value="1"/>
</dbReference>
<reference evidence="10 11" key="1">
    <citation type="submission" date="2019-09" db="EMBL/GenBank/DDBJ databases">
        <authorList>
            <person name="Chandra G."/>
            <person name="Truman W A."/>
        </authorList>
    </citation>
    <scope>NUCLEOTIDE SEQUENCE [LARGE SCALE GENOMIC DNA]</scope>
    <source>
        <strain evidence="10">PS862</strain>
    </source>
</reference>
<dbReference type="GO" id="GO:0043190">
    <property type="term" value="C:ATP-binding cassette (ABC) transporter complex"/>
    <property type="evidence" value="ECO:0007669"/>
    <property type="project" value="InterPro"/>
</dbReference>
<dbReference type="Pfam" id="PF00528">
    <property type="entry name" value="BPD_transp_1"/>
    <property type="match status" value="1"/>
</dbReference>
<dbReference type="EMBL" id="CABVII010000005">
    <property type="protein sequence ID" value="VVO75532.1"/>
    <property type="molecule type" value="Genomic_DNA"/>
</dbReference>
<dbReference type="NCBIfam" id="TIGR01726">
    <property type="entry name" value="HEQRo_perm_3TM"/>
    <property type="match status" value="1"/>
</dbReference>
<feature type="transmembrane region" description="Helical" evidence="9">
    <location>
        <begin position="124"/>
        <end position="145"/>
    </location>
</feature>
<evidence type="ECO:0000256" key="3">
    <source>
        <dbReference type="ARBA" id="ARBA00022448"/>
    </source>
</evidence>
<evidence type="ECO:0000256" key="8">
    <source>
        <dbReference type="ARBA" id="ARBA00023136"/>
    </source>
</evidence>
<proteinExistence type="inferred from homology"/>
<feature type="transmembrane region" description="Helical" evidence="9">
    <location>
        <begin position="201"/>
        <end position="219"/>
    </location>
</feature>
<gene>
    <name evidence="10" type="primary">yhdY_1</name>
    <name evidence="10" type="ORF">PS862_01556</name>
</gene>
<keyword evidence="4" id="KW-1003">Cell membrane</keyword>
<feature type="transmembrane region" description="Helical" evidence="9">
    <location>
        <begin position="289"/>
        <end position="311"/>
    </location>
</feature>
<keyword evidence="8 9" id="KW-0472">Membrane</keyword>
<evidence type="ECO:0000256" key="1">
    <source>
        <dbReference type="ARBA" id="ARBA00004429"/>
    </source>
</evidence>
<comment type="subcellular location">
    <subcellularLocation>
        <location evidence="1">Cell inner membrane</location>
        <topology evidence="1">Multi-pass membrane protein</topology>
    </subcellularLocation>
    <subcellularLocation>
        <location evidence="9">Cell membrane</location>
        <topology evidence="9">Multi-pass membrane protein</topology>
    </subcellularLocation>
</comment>
<feature type="transmembrane region" description="Helical" evidence="9">
    <location>
        <begin position="157"/>
        <end position="180"/>
    </location>
</feature>
<dbReference type="CDD" id="cd06261">
    <property type="entry name" value="TM_PBP2"/>
    <property type="match status" value="1"/>
</dbReference>
<dbReference type="GO" id="GO:0022857">
    <property type="term" value="F:transmembrane transporter activity"/>
    <property type="evidence" value="ECO:0007669"/>
    <property type="project" value="InterPro"/>
</dbReference>